<dbReference type="Gene3D" id="3.40.250.10">
    <property type="entry name" value="Rhodanese-like domain"/>
    <property type="match status" value="2"/>
</dbReference>
<feature type="domain" description="Rhodanese" evidence="4">
    <location>
        <begin position="18"/>
        <end position="135"/>
    </location>
</feature>
<dbReference type="InterPro" id="IPR001307">
    <property type="entry name" value="Thiosulphate_STrfase_CS"/>
</dbReference>
<dbReference type="InterPro" id="IPR036873">
    <property type="entry name" value="Rhodanese-like_dom_sf"/>
</dbReference>
<proteinExistence type="predicted"/>
<accession>A0ABQ6CJE0</accession>
<evidence type="ECO:0000256" key="3">
    <source>
        <dbReference type="SAM" id="MobiDB-lite"/>
    </source>
</evidence>
<dbReference type="CDD" id="cd01449">
    <property type="entry name" value="TST_Repeat_2"/>
    <property type="match status" value="1"/>
</dbReference>
<name>A0ABQ6CJE0_9HYPH</name>
<dbReference type="SMART" id="SM00450">
    <property type="entry name" value="RHOD"/>
    <property type="match status" value="2"/>
</dbReference>
<organism evidence="5 6">
    <name type="scientific">Labrys miyagiensis</name>
    <dbReference type="NCBI Taxonomy" id="346912"/>
    <lineage>
        <taxon>Bacteria</taxon>
        <taxon>Pseudomonadati</taxon>
        <taxon>Pseudomonadota</taxon>
        <taxon>Alphaproteobacteria</taxon>
        <taxon>Hyphomicrobiales</taxon>
        <taxon>Xanthobacteraceae</taxon>
        <taxon>Labrys</taxon>
    </lineage>
</organism>
<dbReference type="PANTHER" id="PTHR11364">
    <property type="entry name" value="THIOSULFATE SULFERTANSFERASE"/>
    <property type="match status" value="1"/>
</dbReference>
<dbReference type="PROSITE" id="PS00380">
    <property type="entry name" value="RHODANESE_1"/>
    <property type="match status" value="1"/>
</dbReference>
<dbReference type="Proteomes" id="UP001156882">
    <property type="component" value="Unassembled WGS sequence"/>
</dbReference>
<dbReference type="NCBIfam" id="NF008557">
    <property type="entry name" value="PRK11493.1"/>
    <property type="match status" value="1"/>
</dbReference>
<sequence>MTSSPHLASTEWLAARLGDPTVAIVDASWYLPAANRNAYEEYKTAHVPGAVFFNIDKIADVSSGLPHMLPTEPAFAEAVGAMGIGETQDIVVYDGSGLFSAPRVWWTFRVFGARNVFVLDGGLPAWLAEKRPTESGVPPKAPAHFKAVLDRRQVKSAADVQAALAGHAAEIVDARSADRFRGDAPEPRPGVRAGHMPGARNLPFTEVVENGRLAPPEKILAALEAARVDLSKPLITSCGSGVTAAILALAFETAGKPVEAIYDGSWAEWGSRQDLPLAKGD</sequence>
<evidence type="ECO:0000259" key="4">
    <source>
        <dbReference type="PROSITE" id="PS50206"/>
    </source>
</evidence>
<protein>
    <submittedName>
        <fullName evidence="5">Sulfurtransferase</fullName>
    </submittedName>
</protein>
<feature type="domain" description="Rhodanese" evidence="4">
    <location>
        <begin position="165"/>
        <end position="278"/>
    </location>
</feature>
<keyword evidence="6" id="KW-1185">Reference proteome</keyword>
<evidence type="ECO:0000313" key="5">
    <source>
        <dbReference type="EMBL" id="GLS20398.1"/>
    </source>
</evidence>
<dbReference type="SUPFAM" id="SSF52821">
    <property type="entry name" value="Rhodanese/Cell cycle control phosphatase"/>
    <property type="match status" value="2"/>
</dbReference>
<dbReference type="InterPro" id="IPR045078">
    <property type="entry name" value="TST/MPST-like"/>
</dbReference>
<dbReference type="CDD" id="cd01448">
    <property type="entry name" value="TST_Repeat_1"/>
    <property type="match status" value="1"/>
</dbReference>
<dbReference type="PANTHER" id="PTHR11364:SF27">
    <property type="entry name" value="SULFURTRANSFERASE"/>
    <property type="match status" value="1"/>
</dbReference>
<reference evidence="6" key="1">
    <citation type="journal article" date="2019" name="Int. J. Syst. Evol. Microbiol.">
        <title>The Global Catalogue of Microorganisms (GCM) 10K type strain sequencing project: providing services to taxonomists for standard genome sequencing and annotation.</title>
        <authorList>
            <consortium name="The Broad Institute Genomics Platform"/>
            <consortium name="The Broad Institute Genome Sequencing Center for Infectious Disease"/>
            <person name="Wu L."/>
            <person name="Ma J."/>
        </authorList>
    </citation>
    <scope>NUCLEOTIDE SEQUENCE [LARGE SCALE GENOMIC DNA]</scope>
    <source>
        <strain evidence="6">NBRC 101365</strain>
    </source>
</reference>
<keyword evidence="2" id="KW-0677">Repeat</keyword>
<comment type="caution">
    <text evidence="5">The sequence shown here is derived from an EMBL/GenBank/DDBJ whole genome shotgun (WGS) entry which is preliminary data.</text>
</comment>
<dbReference type="EMBL" id="BSPC01000028">
    <property type="protein sequence ID" value="GLS20398.1"/>
    <property type="molecule type" value="Genomic_DNA"/>
</dbReference>
<dbReference type="InterPro" id="IPR001763">
    <property type="entry name" value="Rhodanese-like_dom"/>
</dbReference>
<dbReference type="RefSeq" id="WP_284313488.1">
    <property type="nucleotide sequence ID" value="NZ_BSPC01000028.1"/>
</dbReference>
<evidence type="ECO:0000256" key="2">
    <source>
        <dbReference type="ARBA" id="ARBA00022737"/>
    </source>
</evidence>
<dbReference type="PROSITE" id="PS50206">
    <property type="entry name" value="RHODANESE_3"/>
    <property type="match status" value="2"/>
</dbReference>
<keyword evidence="1" id="KW-0808">Transferase</keyword>
<dbReference type="Pfam" id="PF00581">
    <property type="entry name" value="Rhodanese"/>
    <property type="match status" value="2"/>
</dbReference>
<evidence type="ECO:0000256" key="1">
    <source>
        <dbReference type="ARBA" id="ARBA00022679"/>
    </source>
</evidence>
<evidence type="ECO:0000313" key="6">
    <source>
        <dbReference type="Proteomes" id="UP001156882"/>
    </source>
</evidence>
<feature type="region of interest" description="Disordered" evidence="3">
    <location>
        <begin position="180"/>
        <end position="199"/>
    </location>
</feature>
<gene>
    <name evidence="5" type="ORF">GCM10007874_34150</name>
</gene>